<keyword evidence="3" id="KW-1185">Reference proteome</keyword>
<evidence type="ECO:0008006" key="4">
    <source>
        <dbReference type="Google" id="ProtNLM"/>
    </source>
</evidence>
<keyword evidence="1" id="KW-0812">Transmembrane</keyword>
<keyword evidence="1" id="KW-0472">Membrane</keyword>
<gene>
    <name evidence="2" type="ORF">ACFSRZ_00300</name>
</gene>
<accession>A0ABW5LNC5</accession>
<evidence type="ECO:0000313" key="2">
    <source>
        <dbReference type="EMBL" id="MFD2565786.1"/>
    </source>
</evidence>
<name>A0ABW5LNC5_9FLAO</name>
<reference evidence="3" key="1">
    <citation type="journal article" date="2019" name="Int. J. Syst. Evol. Microbiol.">
        <title>The Global Catalogue of Microorganisms (GCM) 10K type strain sequencing project: providing services to taxonomists for standard genome sequencing and annotation.</title>
        <authorList>
            <consortium name="The Broad Institute Genomics Platform"/>
            <consortium name="The Broad Institute Genome Sequencing Center for Infectious Disease"/>
            <person name="Wu L."/>
            <person name="Ma J."/>
        </authorList>
    </citation>
    <scope>NUCLEOTIDE SEQUENCE [LARGE SCALE GENOMIC DNA]</scope>
    <source>
        <strain evidence="3">KCTC 52127</strain>
    </source>
</reference>
<evidence type="ECO:0000313" key="3">
    <source>
        <dbReference type="Proteomes" id="UP001597508"/>
    </source>
</evidence>
<feature type="transmembrane region" description="Helical" evidence="1">
    <location>
        <begin position="12"/>
        <end position="30"/>
    </location>
</feature>
<dbReference type="EMBL" id="JBHULH010000001">
    <property type="protein sequence ID" value="MFD2565786.1"/>
    <property type="molecule type" value="Genomic_DNA"/>
</dbReference>
<keyword evidence="1" id="KW-1133">Transmembrane helix</keyword>
<sequence length="145" mass="16235">MATNKIMLKNAFLIFSGIVLWFLVMKLLGLETRSELRFINFVFVLWGVNRSIKTNILANGETLYVRNLAIGIGTSALAVGMSIVGLILYVNLFEPSFIALIQESFLWTGTVTMPLISFALFIEGMASSVVCSFILMQYYKNYKPA</sequence>
<feature type="transmembrane region" description="Helical" evidence="1">
    <location>
        <begin position="64"/>
        <end position="91"/>
    </location>
</feature>
<dbReference type="RefSeq" id="WP_379664512.1">
    <property type="nucleotide sequence ID" value="NZ_JBHULH010000001.1"/>
</dbReference>
<protein>
    <recommendedName>
        <fullName evidence="4">DUF4199 domain-containing protein</fullName>
    </recommendedName>
</protein>
<organism evidence="2 3">
    <name type="scientific">Pseudotenacibaculum haliotis</name>
    <dbReference type="NCBI Taxonomy" id="1862138"/>
    <lineage>
        <taxon>Bacteria</taxon>
        <taxon>Pseudomonadati</taxon>
        <taxon>Bacteroidota</taxon>
        <taxon>Flavobacteriia</taxon>
        <taxon>Flavobacteriales</taxon>
        <taxon>Flavobacteriaceae</taxon>
        <taxon>Pseudotenacibaculum</taxon>
    </lineage>
</organism>
<feature type="transmembrane region" description="Helical" evidence="1">
    <location>
        <begin position="111"/>
        <end position="135"/>
    </location>
</feature>
<proteinExistence type="predicted"/>
<dbReference type="Proteomes" id="UP001597508">
    <property type="component" value="Unassembled WGS sequence"/>
</dbReference>
<evidence type="ECO:0000256" key="1">
    <source>
        <dbReference type="SAM" id="Phobius"/>
    </source>
</evidence>
<comment type="caution">
    <text evidence="2">The sequence shown here is derived from an EMBL/GenBank/DDBJ whole genome shotgun (WGS) entry which is preliminary data.</text>
</comment>